<gene>
    <name evidence="4" type="ORF">FB45DRAFT_909938</name>
</gene>
<evidence type="ECO:0000313" key="5">
    <source>
        <dbReference type="Proteomes" id="UP001221142"/>
    </source>
</evidence>
<organism evidence="4 5">
    <name type="scientific">Roridomyces roridus</name>
    <dbReference type="NCBI Taxonomy" id="1738132"/>
    <lineage>
        <taxon>Eukaryota</taxon>
        <taxon>Fungi</taxon>
        <taxon>Dikarya</taxon>
        <taxon>Basidiomycota</taxon>
        <taxon>Agaricomycotina</taxon>
        <taxon>Agaricomycetes</taxon>
        <taxon>Agaricomycetidae</taxon>
        <taxon>Agaricales</taxon>
        <taxon>Marasmiineae</taxon>
        <taxon>Mycenaceae</taxon>
        <taxon>Roridomyces</taxon>
    </lineage>
</organism>
<sequence length="257" mass="27955">MLTVTFIRHGQSQDNVKSIWAGWKDAPLSELGVKQAAALGKAFSGTKIDAFYVSDLLRAHDTGKAVFDAHSSPKPPFTVNPKLREQHFGIAEGQPWVIDAPPDQSYDEMFLQGIFPVLKGRDEKFPQGESLNDLARRTDQAIAECVLPHLAAEGDVHIALASHGLCISELVASLLRLDPDSRRDISYAGLFNTAWTRAVVTLKDGKAPLDAHNPPPLTVQITHVNNDDHLLTLHVAEEPIDENSAAARAFFGGKAAI</sequence>
<dbReference type="PANTHER" id="PTHR46517">
    <property type="entry name" value="FRUCTOSE-2,6-BISPHOSPHATASE TIGAR"/>
    <property type="match status" value="1"/>
</dbReference>
<dbReference type="Gene3D" id="3.40.50.1240">
    <property type="entry name" value="Phosphoglycerate mutase-like"/>
    <property type="match status" value="1"/>
</dbReference>
<accession>A0AAD7BZ59</accession>
<dbReference type="GO" id="GO:0043456">
    <property type="term" value="P:regulation of pentose-phosphate shunt"/>
    <property type="evidence" value="ECO:0007669"/>
    <property type="project" value="TreeGrafter"/>
</dbReference>
<comment type="caution">
    <text evidence="4">The sequence shown here is derived from an EMBL/GenBank/DDBJ whole genome shotgun (WGS) entry which is preliminary data.</text>
</comment>
<reference evidence="4" key="1">
    <citation type="submission" date="2023-03" db="EMBL/GenBank/DDBJ databases">
        <title>Massive genome expansion in bonnet fungi (Mycena s.s.) driven by repeated elements and novel gene families across ecological guilds.</title>
        <authorList>
            <consortium name="Lawrence Berkeley National Laboratory"/>
            <person name="Harder C.B."/>
            <person name="Miyauchi S."/>
            <person name="Viragh M."/>
            <person name="Kuo A."/>
            <person name="Thoen E."/>
            <person name="Andreopoulos B."/>
            <person name="Lu D."/>
            <person name="Skrede I."/>
            <person name="Drula E."/>
            <person name="Henrissat B."/>
            <person name="Morin E."/>
            <person name="Kohler A."/>
            <person name="Barry K."/>
            <person name="LaButti K."/>
            <person name="Morin E."/>
            <person name="Salamov A."/>
            <person name="Lipzen A."/>
            <person name="Mereny Z."/>
            <person name="Hegedus B."/>
            <person name="Baldrian P."/>
            <person name="Stursova M."/>
            <person name="Weitz H."/>
            <person name="Taylor A."/>
            <person name="Grigoriev I.V."/>
            <person name="Nagy L.G."/>
            <person name="Martin F."/>
            <person name="Kauserud H."/>
        </authorList>
    </citation>
    <scope>NUCLEOTIDE SEQUENCE</scope>
    <source>
        <strain evidence="4">9284</strain>
    </source>
</reference>
<dbReference type="GO" id="GO:0045820">
    <property type="term" value="P:negative regulation of glycolytic process"/>
    <property type="evidence" value="ECO:0007669"/>
    <property type="project" value="TreeGrafter"/>
</dbReference>
<keyword evidence="1" id="KW-0378">Hydrolase</keyword>
<feature type="binding site" evidence="3">
    <location>
        <position position="58"/>
    </location>
    <ligand>
        <name>substrate</name>
    </ligand>
</feature>
<dbReference type="EMBL" id="JARKIF010000007">
    <property type="protein sequence ID" value="KAJ7634811.1"/>
    <property type="molecule type" value="Genomic_DNA"/>
</dbReference>
<dbReference type="GO" id="GO:0005829">
    <property type="term" value="C:cytosol"/>
    <property type="evidence" value="ECO:0007669"/>
    <property type="project" value="TreeGrafter"/>
</dbReference>
<feature type="binding site" evidence="3">
    <location>
        <begin position="8"/>
        <end position="15"/>
    </location>
    <ligand>
        <name>substrate</name>
    </ligand>
</feature>
<dbReference type="InterPro" id="IPR051695">
    <property type="entry name" value="Phosphoglycerate_Mutase"/>
</dbReference>
<dbReference type="PANTHER" id="PTHR46517:SF1">
    <property type="entry name" value="FRUCTOSE-2,6-BISPHOSPHATASE TIGAR"/>
    <property type="match status" value="1"/>
</dbReference>
<name>A0AAD7BZ59_9AGAR</name>
<protein>
    <submittedName>
        <fullName evidence="4">Phosphoglycerate mutase</fullName>
    </submittedName>
</protein>
<dbReference type="GO" id="GO:0004331">
    <property type="term" value="F:fructose-2,6-bisphosphate 2-phosphatase activity"/>
    <property type="evidence" value="ECO:0007669"/>
    <property type="project" value="TreeGrafter"/>
</dbReference>
<dbReference type="InterPro" id="IPR013078">
    <property type="entry name" value="His_Pase_superF_clade-1"/>
</dbReference>
<feature type="active site" description="Proton donor/acceptor" evidence="2">
    <location>
        <position position="85"/>
    </location>
</feature>
<evidence type="ECO:0000256" key="1">
    <source>
        <dbReference type="ARBA" id="ARBA00022801"/>
    </source>
</evidence>
<dbReference type="Pfam" id="PF00300">
    <property type="entry name" value="His_Phos_1"/>
    <property type="match status" value="1"/>
</dbReference>
<dbReference type="SUPFAM" id="SSF53254">
    <property type="entry name" value="Phosphoglycerate mutase-like"/>
    <property type="match status" value="1"/>
</dbReference>
<dbReference type="AlphaFoldDB" id="A0AAD7BZ59"/>
<dbReference type="CDD" id="cd07067">
    <property type="entry name" value="HP_PGM_like"/>
    <property type="match status" value="1"/>
</dbReference>
<dbReference type="InterPro" id="IPR029033">
    <property type="entry name" value="His_PPase_superfam"/>
</dbReference>
<dbReference type="Proteomes" id="UP001221142">
    <property type="component" value="Unassembled WGS sequence"/>
</dbReference>
<evidence type="ECO:0000256" key="3">
    <source>
        <dbReference type="PIRSR" id="PIRSR613078-2"/>
    </source>
</evidence>
<evidence type="ECO:0000313" key="4">
    <source>
        <dbReference type="EMBL" id="KAJ7634811.1"/>
    </source>
</evidence>
<feature type="active site" description="Tele-phosphohistidine intermediate" evidence="2">
    <location>
        <position position="9"/>
    </location>
</feature>
<dbReference type="SMART" id="SM00855">
    <property type="entry name" value="PGAM"/>
    <property type="match status" value="1"/>
</dbReference>
<keyword evidence="5" id="KW-1185">Reference proteome</keyword>
<proteinExistence type="predicted"/>
<evidence type="ECO:0000256" key="2">
    <source>
        <dbReference type="PIRSR" id="PIRSR613078-1"/>
    </source>
</evidence>